<keyword evidence="8" id="KW-0999">Mitochondrion inner membrane</keyword>
<evidence type="ECO:0000256" key="9">
    <source>
        <dbReference type="ARBA" id="ARBA00022982"/>
    </source>
</evidence>
<name>A0A4P9XR12_9FUNG</name>
<keyword evidence="7" id="KW-0679">Respiratory chain</keyword>
<dbReference type="GO" id="GO:0005743">
    <property type="term" value="C:mitochondrial inner membrane"/>
    <property type="evidence" value="ECO:0007669"/>
    <property type="project" value="UniProtKB-SubCell"/>
</dbReference>
<dbReference type="OrthoDB" id="268414at2759"/>
<evidence type="ECO:0000256" key="1">
    <source>
        <dbReference type="ARBA" id="ARBA00003195"/>
    </source>
</evidence>
<evidence type="ECO:0000256" key="7">
    <source>
        <dbReference type="ARBA" id="ARBA00022660"/>
    </source>
</evidence>
<dbReference type="Pfam" id="PF05676">
    <property type="entry name" value="NDUF_B7"/>
    <property type="match status" value="1"/>
</dbReference>
<keyword evidence="10" id="KW-0496">Mitochondrion</keyword>
<evidence type="ECO:0000256" key="5">
    <source>
        <dbReference type="ARBA" id="ARBA00018677"/>
    </source>
</evidence>
<evidence type="ECO:0000313" key="14">
    <source>
        <dbReference type="Proteomes" id="UP000271241"/>
    </source>
</evidence>
<evidence type="ECO:0000256" key="6">
    <source>
        <dbReference type="ARBA" id="ARBA00022448"/>
    </source>
</evidence>
<dbReference type="Proteomes" id="UP000271241">
    <property type="component" value="Unassembled WGS sequence"/>
</dbReference>
<gene>
    <name evidence="13" type="ORF">THASP1DRAFT_30438</name>
</gene>
<evidence type="ECO:0000313" key="13">
    <source>
        <dbReference type="EMBL" id="RKP07750.1"/>
    </source>
</evidence>
<dbReference type="InterPro" id="IPR008698">
    <property type="entry name" value="NDUB7"/>
</dbReference>
<keyword evidence="11" id="KW-0472">Membrane</keyword>
<evidence type="ECO:0000256" key="3">
    <source>
        <dbReference type="ARBA" id="ARBA00004637"/>
    </source>
</evidence>
<dbReference type="PANTHER" id="PTHR20900">
    <property type="entry name" value="NADH:UBIQUINONE OXIDOREDUCTASE B18-LIKE SUBUNIT"/>
    <property type="match status" value="1"/>
</dbReference>
<keyword evidence="13" id="KW-0830">Ubiquinone</keyword>
<keyword evidence="12" id="KW-1015">Disulfide bond</keyword>
<sequence>MSADASVAPPVAHDDDASPRMIASQEEMKQNRLPLEWRDYCAHKLIPLRKCRYDNYYLPWRCEDERHAYEKCQYDDYKRRMRLATKVREQQAQEKQEA</sequence>
<dbReference type="GO" id="GO:0005758">
    <property type="term" value="C:mitochondrial intermembrane space"/>
    <property type="evidence" value="ECO:0007669"/>
    <property type="project" value="UniProtKB-SubCell"/>
</dbReference>
<evidence type="ECO:0000256" key="4">
    <source>
        <dbReference type="ARBA" id="ARBA00008006"/>
    </source>
</evidence>
<keyword evidence="6" id="KW-0813">Transport</keyword>
<evidence type="ECO:0000256" key="11">
    <source>
        <dbReference type="ARBA" id="ARBA00023136"/>
    </source>
</evidence>
<organism evidence="13 14">
    <name type="scientific">Thamnocephalis sphaerospora</name>
    <dbReference type="NCBI Taxonomy" id="78915"/>
    <lineage>
        <taxon>Eukaryota</taxon>
        <taxon>Fungi</taxon>
        <taxon>Fungi incertae sedis</taxon>
        <taxon>Zoopagomycota</taxon>
        <taxon>Zoopagomycotina</taxon>
        <taxon>Zoopagomycetes</taxon>
        <taxon>Zoopagales</taxon>
        <taxon>Sigmoideomycetaceae</taxon>
        <taxon>Thamnocephalis</taxon>
    </lineage>
</organism>
<reference evidence="14" key="1">
    <citation type="journal article" date="2018" name="Nat. Microbiol.">
        <title>Leveraging single-cell genomics to expand the fungal tree of life.</title>
        <authorList>
            <person name="Ahrendt S.R."/>
            <person name="Quandt C.A."/>
            <person name="Ciobanu D."/>
            <person name="Clum A."/>
            <person name="Salamov A."/>
            <person name="Andreopoulos B."/>
            <person name="Cheng J.F."/>
            <person name="Woyke T."/>
            <person name="Pelin A."/>
            <person name="Henrissat B."/>
            <person name="Reynolds N.K."/>
            <person name="Benny G.L."/>
            <person name="Smith M.E."/>
            <person name="James T.Y."/>
            <person name="Grigoriev I.V."/>
        </authorList>
    </citation>
    <scope>NUCLEOTIDE SEQUENCE [LARGE SCALE GENOMIC DNA]</scope>
    <source>
        <strain evidence="14">RSA 1356</strain>
    </source>
</reference>
<protein>
    <recommendedName>
        <fullName evidence="5">NADH dehydrogenase [ubiquinone] 1 beta subcomplex subunit 7</fullName>
    </recommendedName>
</protein>
<proteinExistence type="inferred from homology"/>
<keyword evidence="14" id="KW-1185">Reference proteome</keyword>
<dbReference type="STRING" id="78915.A0A4P9XR12"/>
<evidence type="ECO:0000256" key="8">
    <source>
        <dbReference type="ARBA" id="ARBA00022792"/>
    </source>
</evidence>
<comment type="similarity">
    <text evidence="4">Belongs to the complex I NDUFB7 subunit family.</text>
</comment>
<comment type="function">
    <text evidence="1">Accessory subunit of the mitochondrial membrane respiratory chain NADH dehydrogenase (Complex I), that is believed not to be involved in catalysis. Complex I functions in the transfer of electrons from NADH to the respiratory chain. The immediate electron acceptor for the enzyme is believed to be ubiquinone.</text>
</comment>
<accession>A0A4P9XR12</accession>
<evidence type="ECO:0000256" key="2">
    <source>
        <dbReference type="ARBA" id="ARBA00004569"/>
    </source>
</evidence>
<evidence type="ECO:0000256" key="12">
    <source>
        <dbReference type="ARBA" id="ARBA00023157"/>
    </source>
</evidence>
<comment type="subcellular location">
    <subcellularLocation>
        <location evidence="3">Mitochondrion inner membrane</location>
        <topology evidence="3">Peripheral membrane protein</topology>
    </subcellularLocation>
    <subcellularLocation>
        <location evidence="2">Mitochondrion intermembrane space</location>
    </subcellularLocation>
</comment>
<keyword evidence="9" id="KW-0249">Electron transport</keyword>
<dbReference type="PANTHER" id="PTHR20900:SF0">
    <property type="entry name" value="NADH DEHYDROGENASE [UBIQUINONE] 1 BETA SUBCOMPLEX SUBUNIT 7"/>
    <property type="match status" value="1"/>
</dbReference>
<dbReference type="PROSITE" id="PS51808">
    <property type="entry name" value="CHCH"/>
    <property type="match status" value="1"/>
</dbReference>
<evidence type="ECO:0000256" key="10">
    <source>
        <dbReference type="ARBA" id="ARBA00023128"/>
    </source>
</evidence>
<dbReference type="AlphaFoldDB" id="A0A4P9XR12"/>
<dbReference type="EMBL" id="KZ992677">
    <property type="protein sequence ID" value="RKP07750.1"/>
    <property type="molecule type" value="Genomic_DNA"/>
</dbReference>